<keyword evidence="5" id="KW-1185">Reference proteome</keyword>
<dbReference type="SUPFAM" id="SSF52091">
    <property type="entry name" value="SpoIIaa-like"/>
    <property type="match status" value="1"/>
</dbReference>
<organism evidence="4 5">
    <name type="scientific">Lentzea guizhouensis</name>
    <dbReference type="NCBI Taxonomy" id="1586287"/>
    <lineage>
        <taxon>Bacteria</taxon>
        <taxon>Bacillati</taxon>
        <taxon>Actinomycetota</taxon>
        <taxon>Actinomycetes</taxon>
        <taxon>Pseudonocardiales</taxon>
        <taxon>Pseudonocardiaceae</taxon>
        <taxon>Lentzea</taxon>
    </lineage>
</organism>
<proteinExistence type="inferred from homology"/>
<dbReference type="GO" id="GO:0043856">
    <property type="term" value="F:anti-sigma factor antagonist activity"/>
    <property type="evidence" value="ECO:0007669"/>
    <property type="project" value="InterPro"/>
</dbReference>
<dbReference type="Proteomes" id="UP000093053">
    <property type="component" value="Chromosome"/>
</dbReference>
<dbReference type="NCBIfam" id="TIGR00377">
    <property type="entry name" value="ant_ant_sig"/>
    <property type="match status" value="1"/>
</dbReference>
<dbReference type="STRING" id="1586287.BBK82_31155"/>
<evidence type="ECO:0000256" key="2">
    <source>
        <dbReference type="RuleBase" id="RU003749"/>
    </source>
</evidence>
<dbReference type="PANTHER" id="PTHR33495">
    <property type="entry name" value="ANTI-SIGMA FACTOR ANTAGONIST TM_1081-RELATED-RELATED"/>
    <property type="match status" value="1"/>
</dbReference>
<dbReference type="InterPro" id="IPR003658">
    <property type="entry name" value="Anti-sigma_ant"/>
</dbReference>
<feature type="domain" description="STAS" evidence="3">
    <location>
        <begin position="12"/>
        <end position="121"/>
    </location>
</feature>
<evidence type="ECO:0000313" key="5">
    <source>
        <dbReference type="Proteomes" id="UP000093053"/>
    </source>
</evidence>
<evidence type="ECO:0000313" key="4">
    <source>
        <dbReference type="EMBL" id="ANZ39844.1"/>
    </source>
</evidence>
<protein>
    <recommendedName>
        <fullName evidence="2">Anti-sigma factor antagonist</fullName>
    </recommendedName>
</protein>
<gene>
    <name evidence="4" type="ORF">BBK82_31155</name>
</gene>
<dbReference type="PANTHER" id="PTHR33495:SF2">
    <property type="entry name" value="ANTI-SIGMA FACTOR ANTAGONIST TM_1081-RELATED"/>
    <property type="match status" value="1"/>
</dbReference>
<dbReference type="InterPro" id="IPR002645">
    <property type="entry name" value="STAS_dom"/>
</dbReference>
<dbReference type="InterPro" id="IPR036513">
    <property type="entry name" value="STAS_dom_sf"/>
</dbReference>
<dbReference type="PROSITE" id="PS50801">
    <property type="entry name" value="STAS"/>
    <property type="match status" value="1"/>
</dbReference>
<dbReference type="Gene3D" id="3.30.750.24">
    <property type="entry name" value="STAS domain"/>
    <property type="match status" value="1"/>
</dbReference>
<evidence type="ECO:0000259" key="3">
    <source>
        <dbReference type="PROSITE" id="PS50801"/>
    </source>
</evidence>
<dbReference type="RefSeq" id="WP_065918185.1">
    <property type="nucleotide sequence ID" value="NZ_CP016793.1"/>
</dbReference>
<reference evidence="4 5" key="1">
    <citation type="submission" date="2016-07" db="EMBL/GenBank/DDBJ databases">
        <title>Complete genome sequence of the Lentzea guizhouensis DHS C013.</title>
        <authorList>
            <person name="Cao C."/>
        </authorList>
    </citation>
    <scope>NUCLEOTIDE SEQUENCE [LARGE SCALE GENOMIC DNA]</scope>
    <source>
        <strain evidence="4 5">DHS C013</strain>
    </source>
</reference>
<dbReference type="Pfam" id="PF01740">
    <property type="entry name" value="STAS"/>
    <property type="match status" value="1"/>
</dbReference>
<name>A0A1B2HQ39_9PSEU</name>
<dbReference type="AlphaFoldDB" id="A0A1B2HQ39"/>
<dbReference type="EMBL" id="CP016793">
    <property type="protein sequence ID" value="ANZ39844.1"/>
    <property type="molecule type" value="Genomic_DNA"/>
</dbReference>
<sequence length="122" mass="12660">MDAQFLTTASPVSITTDLHGGVPVICVSGEIDMSNERTVGEHISDQVGQRPGAVVLDLSGITFMGSSGIRLLLDAHSSTCSAGTRMVVVADHQPVLRPLAIAQVDRVLHLRADVTAALAACA</sequence>
<dbReference type="KEGG" id="led:BBK82_31155"/>
<dbReference type="CDD" id="cd07043">
    <property type="entry name" value="STAS_anti-anti-sigma_factors"/>
    <property type="match status" value="1"/>
</dbReference>
<accession>A0A1B2HQ39</accession>
<evidence type="ECO:0000256" key="1">
    <source>
        <dbReference type="ARBA" id="ARBA00009013"/>
    </source>
</evidence>
<comment type="similarity">
    <text evidence="1 2">Belongs to the anti-sigma-factor antagonist family.</text>
</comment>